<dbReference type="Gene3D" id="3.20.20.100">
    <property type="entry name" value="NADP-dependent oxidoreductase domain"/>
    <property type="match status" value="1"/>
</dbReference>
<dbReference type="SUPFAM" id="SSF51430">
    <property type="entry name" value="NAD(P)-linked oxidoreductase"/>
    <property type="match status" value="1"/>
</dbReference>
<accession>A0ABN7RA85</accession>
<protein>
    <submittedName>
        <fullName evidence="2">NADH-specific methylglyoxal reductase</fullName>
        <ecNumber evidence="2">1.1.1.-</ecNumber>
    </submittedName>
</protein>
<dbReference type="Pfam" id="PF00248">
    <property type="entry name" value="Aldo_ket_red"/>
    <property type="match status" value="1"/>
</dbReference>
<dbReference type="GO" id="GO:0016491">
    <property type="term" value="F:oxidoreductase activity"/>
    <property type="evidence" value="ECO:0007669"/>
    <property type="project" value="UniProtKB-KW"/>
</dbReference>
<evidence type="ECO:0000313" key="2">
    <source>
        <dbReference type="EMBL" id="CAG5070643.1"/>
    </source>
</evidence>
<reference evidence="2 3" key="1">
    <citation type="submission" date="2021-04" db="EMBL/GenBank/DDBJ databases">
        <authorList>
            <person name="Rodrigo-Torres L."/>
            <person name="Arahal R. D."/>
            <person name="Lucena T."/>
        </authorList>
    </citation>
    <scope>NUCLEOTIDE SEQUENCE [LARGE SCALE GENOMIC DNA]</scope>
    <source>
        <strain evidence="2 3">CECT 9623</strain>
    </source>
</reference>
<comment type="caution">
    <text evidence="2">The sequence shown here is derived from an EMBL/GenBank/DDBJ whole genome shotgun (WGS) entry which is preliminary data.</text>
</comment>
<dbReference type="EMBL" id="CAJRAU010000004">
    <property type="protein sequence ID" value="CAG5070643.1"/>
    <property type="molecule type" value="Genomic_DNA"/>
</dbReference>
<evidence type="ECO:0000313" key="3">
    <source>
        <dbReference type="Proteomes" id="UP000679725"/>
    </source>
</evidence>
<evidence type="ECO:0000259" key="1">
    <source>
        <dbReference type="Pfam" id="PF00248"/>
    </source>
</evidence>
<dbReference type="EC" id="1.1.1.-" evidence="2"/>
<dbReference type="PANTHER" id="PTHR43312:SF1">
    <property type="entry name" value="NADP-DEPENDENT OXIDOREDUCTASE DOMAIN-CONTAINING PROTEIN"/>
    <property type="match status" value="1"/>
</dbReference>
<gene>
    <name evidence="2" type="primary">ydjG_2</name>
    <name evidence="2" type="ORF">DYBT9623_03188</name>
</gene>
<dbReference type="InterPro" id="IPR036812">
    <property type="entry name" value="NAD(P)_OxRdtase_dom_sf"/>
</dbReference>
<dbReference type="PANTHER" id="PTHR43312">
    <property type="entry name" value="D-THREO-ALDOSE 1-DEHYDROGENASE"/>
    <property type="match status" value="1"/>
</dbReference>
<dbReference type="InterPro" id="IPR053135">
    <property type="entry name" value="AKR2_Oxidoreductase"/>
</dbReference>
<dbReference type="InterPro" id="IPR023210">
    <property type="entry name" value="NADP_OxRdtase_dom"/>
</dbReference>
<sequence length="336" mass="38278">MLSFKPGTLNKNTMQYRRFGRTNWQVSEIGYGMWGLAGWTGSDRKETDDSLNLAVESGVNFFDTAWGYGEGLSERILGDLIKRYPDKKIYAATKIPPKNRTWPSKPEFKLADVFPADYIIEYTEKSLQNLGTEQIDLLQFHVWEDNWAQEDEWKEAIQKLTREGKVGAWGISINRWEPDNALETLKTGLIDAVQVIYNIFDQAPEDNLFPLCREKDIAVIARVPFDEGTLTGTLTKETVFPADDWRSTYFVPENLNSSVDHAEALKADIPAGMTMPELALRFILNNPDVHTTIPGMRKLPHVRSNVAVSDGNALSPEIAEKLKTHRWDRQPTQWSQ</sequence>
<organism evidence="2 3">
    <name type="scientific">Dyadobacter linearis</name>
    <dbReference type="NCBI Taxonomy" id="2823330"/>
    <lineage>
        <taxon>Bacteria</taxon>
        <taxon>Pseudomonadati</taxon>
        <taxon>Bacteroidota</taxon>
        <taxon>Cytophagia</taxon>
        <taxon>Cytophagales</taxon>
        <taxon>Spirosomataceae</taxon>
        <taxon>Dyadobacter</taxon>
    </lineage>
</organism>
<dbReference type="CDD" id="cd19086">
    <property type="entry name" value="AKR_AKR11C1"/>
    <property type="match status" value="1"/>
</dbReference>
<name>A0ABN7RA85_9BACT</name>
<proteinExistence type="predicted"/>
<feature type="domain" description="NADP-dependent oxidoreductase" evidence="1">
    <location>
        <begin position="28"/>
        <end position="322"/>
    </location>
</feature>
<keyword evidence="2" id="KW-0560">Oxidoreductase</keyword>
<keyword evidence="3" id="KW-1185">Reference proteome</keyword>
<dbReference type="Proteomes" id="UP000679725">
    <property type="component" value="Unassembled WGS sequence"/>
</dbReference>